<organism evidence="3 4">
    <name type="scientific">Nocardioides islandensis</name>
    <dbReference type="NCBI Taxonomy" id="433663"/>
    <lineage>
        <taxon>Bacteria</taxon>
        <taxon>Bacillati</taxon>
        <taxon>Actinomycetota</taxon>
        <taxon>Actinomycetes</taxon>
        <taxon>Propionibacteriales</taxon>
        <taxon>Nocardioidaceae</taxon>
        <taxon>Nocardioides</taxon>
    </lineage>
</organism>
<feature type="domain" description="UspA" evidence="2">
    <location>
        <begin position="7"/>
        <end position="140"/>
    </location>
</feature>
<gene>
    <name evidence="3" type="ORF">ISU07_15300</name>
</gene>
<evidence type="ECO:0000313" key="4">
    <source>
        <dbReference type="Proteomes" id="UP000640489"/>
    </source>
</evidence>
<dbReference type="RefSeq" id="WP_194707682.1">
    <property type="nucleotide sequence ID" value="NZ_JADKPN010000009.1"/>
</dbReference>
<dbReference type="EMBL" id="JADKPN010000009">
    <property type="protein sequence ID" value="MBF4764498.1"/>
    <property type="molecule type" value="Genomic_DNA"/>
</dbReference>
<proteinExistence type="inferred from homology"/>
<comment type="caution">
    <text evidence="3">The sequence shown here is derived from an EMBL/GenBank/DDBJ whole genome shotgun (WGS) entry which is preliminary data.</text>
</comment>
<dbReference type="InterPro" id="IPR014729">
    <property type="entry name" value="Rossmann-like_a/b/a_fold"/>
</dbReference>
<dbReference type="InterPro" id="IPR006015">
    <property type="entry name" value="Universal_stress_UspA"/>
</dbReference>
<feature type="domain" description="UspA" evidence="2">
    <location>
        <begin position="150"/>
        <end position="286"/>
    </location>
</feature>
<accession>A0A930VGH7</accession>
<dbReference type="Proteomes" id="UP000640489">
    <property type="component" value="Unassembled WGS sequence"/>
</dbReference>
<protein>
    <submittedName>
        <fullName evidence="3">Universal stress protein</fullName>
    </submittedName>
</protein>
<evidence type="ECO:0000313" key="3">
    <source>
        <dbReference type="EMBL" id="MBF4764498.1"/>
    </source>
</evidence>
<dbReference type="SUPFAM" id="SSF52402">
    <property type="entry name" value="Adenine nucleotide alpha hydrolases-like"/>
    <property type="match status" value="2"/>
</dbReference>
<comment type="similarity">
    <text evidence="1">Belongs to the universal stress protein A family.</text>
</comment>
<dbReference type="AlphaFoldDB" id="A0A930VGH7"/>
<keyword evidence="4" id="KW-1185">Reference proteome</keyword>
<dbReference type="PRINTS" id="PR01438">
    <property type="entry name" value="UNVRSLSTRESS"/>
</dbReference>
<dbReference type="Pfam" id="PF00582">
    <property type="entry name" value="Usp"/>
    <property type="match status" value="2"/>
</dbReference>
<evidence type="ECO:0000259" key="2">
    <source>
        <dbReference type="Pfam" id="PF00582"/>
    </source>
</evidence>
<dbReference type="PANTHER" id="PTHR46268:SF6">
    <property type="entry name" value="UNIVERSAL STRESS PROTEIN UP12"/>
    <property type="match status" value="1"/>
</dbReference>
<dbReference type="InterPro" id="IPR006016">
    <property type="entry name" value="UspA"/>
</dbReference>
<dbReference type="PANTHER" id="PTHR46268">
    <property type="entry name" value="STRESS RESPONSE PROTEIN NHAX"/>
    <property type="match status" value="1"/>
</dbReference>
<evidence type="ECO:0000256" key="1">
    <source>
        <dbReference type="ARBA" id="ARBA00008791"/>
    </source>
</evidence>
<reference evidence="3" key="1">
    <citation type="submission" date="2020-11" db="EMBL/GenBank/DDBJ databases">
        <title>Nocardioides sp. nov., isolated from Soil of Cynanchum wilfordii Hemsley rhizosphere.</title>
        <authorList>
            <person name="Lee J.-S."/>
            <person name="Suh M.K."/>
            <person name="Kim J.-S."/>
        </authorList>
    </citation>
    <scope>NUCLEOTIDE SEQUENCE</scope>
    <source>
        <strain evidence="3">KCTC 19275</strain>
    </source>
</reference>
<dbReference type="Gene3D" id="3.40.50.620">
    <property type="entry name" value="HUPs"/>
    <property type="match status" value="2"/>
</dbReference>
<name>A0A930VGH7_9ACTN</name>
<sequence>MTTPGSRPVVVAVDGTPGSAGALEYAVDEALRDGNRLHLVHVWPGSPPQDLVPVVACGELQAAGRAVLDESSASARRMAPGLEITTDLVVGPRSEGILRASRSGRLLVVGRSARHRFDLPFGSTPAAVAARAACPVVVVPSSWGAVSTARRVVVGMKSRRHALELLSHAFHIAQERGAEILVITSWELYDPSMDRREVAQRAAEWEAEGTAVLESLVEEWRARFPGVPVELRVAHGRPAHVLEVASAGADLLLVGRHQRAVPPYGRLGATAHTVLRTSRCPVEVVPAGVVAVAPAPATSASRAS</sequence>
<dbReference type="CDD" id="cd00293">
    <property type="entry name" value="USP-like"/>
    <property type="match status" value="2"/>
</dbReference>